<dbReference type="EC" id="4.2.3.1" evidence="9"/>
<feature type="domain" description="Threonine synthase N-terminal" evidence="11">
    <location>
        <begin position="2"/>
        <end position="80"/>
    </location>
</feature>
<sequence>MQYQSTRGSAPALGFEDVTLAGLASDGGLYLPTSWPAFTADQISALAGLSYVETAVRVMSPFVAGSLTEDELRELCTAAYGRFSHQAVTPLVQLDHQHWLLELFHGPTLAFKDVALQLLGQLFERFLSRRDDHLTIVGATSGDTGSAAIDAVAGREKIDIFMLHPEGRVSDVQRRQMTTVLAPNVYNIAIDGSFDDAQALVKAMFNDADFKSRFNLSAVNSINWARLMAQVVYYFYAAVRLGAPGREVAFSVPTGNFGDVFAGYVAAQMGLPVAKLIVATNVNDILHRALSEGDYSQGQVVATATPSMDIQVSSNFERLLFDAGGRDGIALADQMRGFETSKAMRLTNAQREGAAHLFSSARVDADGMTMAMRWAYDGAGQIVDPHSAIGLAAAREAGIDASIPVVTLATAHPAKFRDAVERATGTRPPLPARVGDLFAREESYAKLPGTFEAVTAYVAERATPRT</sequence>
<evidence type="ECO:0000256" key="2">
    <source>
        <dbReference type="ARBA" id="ARBA00005517"/>
    </source>
</evidence>
<dbReference type="NCBIfam" id="TIGR00260">
    <property type="entry name" value="thrC"/>
    <property type="match status" value="1"/>
</dbReference>
<reference evidence="14 15" key="1">
    <citation type="submission" date="2019-09" db="EMBL/GenBank/DDBJ databases">
        <authorList>
            <person name="Feng G."/>
        </authorList>
    </citation>
    <scope>NUCLEOTIDE SEQUENCE [LARGE SCALE GENOMIC DNA]</scope>
    <source>
        <strain evidence="13 14">KACC 19283</strain>
        <strain evidence="12 15">KACC 19284</strain>
    </source>
</reference>
<gene>
    <name evidence="13" type="ORF">F4U95_07050</name>
    <name evidence="12" type="ORF">F4U96_07100</name>
</gene>
<name>A0A5J5I566_9SPHN</name>
<comment type="catalytic activity">
    <reaction evidence="8">
        <text>O-phospho-L-homoserine + H2O = L-threonine + phosphate</text>
        <dbReference type="Rhea" id="RHEA:10840"/>
        <dbReference type="ChEBI" id="CHEBI:15377"/>
        <dbReference type="ChEBI" id="CHEBI:43474"/>
        <dbReference type="ChEBI" id="CHEBI:57590"/>
        <dbReference type="ChEBI" id="CHEBI:57926"/>
        <dbReference type="EC" id="4.2.3.1"/>
    </reaction>
</comment>
<dbReference type="InterPro" id="IPR037158">
    <property type="entry name" value="Thr_synth_N_sf"/>
</dbReference>
<dbReference type="Pfam" id="PF14821">
    <property type="entry name" value="Thr_synth_N"/>
    <property type="match status" value="1"/>
</dbReference>
<dbReference type="Gene3D" id="3.40.50.1100">
    <property type="match status" value="2"/>
</dbReference>
<dbReference type="GO" id="GO:0004795">
    <property type="term" value="F:threonine synthase activity"/>
    <property type="evidence" value="ECO:0007669"/>
    <property type="project" value="UniProtKB-UniRule"/>
</dbReference>
<dbReference type="Pfam" id="PF24857">
    <property type="entry name" value="THR4_C"/>
    <property type="match status" value="1"/>
</dbReference>
<evidence type="ECO:0000313" key="15">
    <source>
        <dbReference type="Proteomes" id="UP000326364"/>
    </source>
</evidence>
<dbReference type="Gene3D" id="3.90.1380.10">
    <property type="entry name" value="Threonine synthase, N-terminal domain"/>
    <property type="match status" value="1"/>
</dbReference>
<dbReference type="EMBL" id="VYQB01000004">
    <property type="protein sequence ID" value="KAA9018806.1"/>
    <property type="molecule type" value="Genomic_DNA"/>
</dbReference>
<dbReference type="GO" id="GO:0030170">
    <property type="term" value="F:pyridoxal phosphate binding"/>
    <property type="evidence" value="ECO:0007669"/>
    <property type="project" value="InterPro"/>
</dbReference>
<feature type="modified residue" description="N6-(pyridoxal phosphate)lysine" evidence="10">
    <location>
        <position position="112"/>
    </location>
</feature>
<dbReference type="SUPFAM" id="SSF53686">
    <property type="entry name" value="Tryptophan synthase beta subunit-like PLP-dependent enzymes"/>
    <property type="match status" value="1"/>
</dbReference>
<evidence type="ECO:0000256" key="5">
    <source>
        <dbReference type="ARBA" id="ARBA00022898"/>
    </source>
</evidence>
<proteinExistence type="inferred from homology"/>
<comment type="cofactor">
    <cofactor evidence="1 10">
        <name>pyridoxal 5'-phosphate</name>
        <dbReference type="ChEBI" id="CHEBI:597326"/>
    </cofactor>
</comment>
<evidence type="ECO:0000313" key="14">
    <source>
        <dbReference type="Proteomes" id="UP000325933"/>
    </source>
</evidence>
<evidence type="ECO:0000256" key="4">
    <source>
        <dbReference type="ARBA" id="ARBA00022605"/>
    </source>
</evidence>
<dbReference type="InterPro" id="IPR051166">
    <property type="entry name" value="Threonine_Synthase"/>
</dbReference>
<evidence type="ECO:0000313" key="12">
    <source>
        <dbReference type="EMBL" id="KAA9018806.1"/>
    </source>
</evidence>
<keyword evidence="6 13" id="KW-0456">Lyase</keyword>
<organism evidence="13 14">
    <name type="scientific">Sphingobium limneticum</name>
    <dbReference type="NCBI Taxonomy" id="1007511"/>
    <lineage>
        <taxon>Bacteria</taxon>
        <taxon>Pseudomonadati</taxon>
        <taxon>Pseudomonadota</taxon>
        <taxon>Alphaproteobacteria</taxon>
        <taxon>Sphingomonadales</taxon>
        <taxon>Sphingomonadaceae</taxon>
        <taxon>Sphingobium</taxon>
    </lineage>
</organism>
<accession>A0A5J5I566</accession>
<dbReference type="PROSITE" id="PS00165">
    <property type="entry name" value="DEHYDRATASE_SER_THR"/>
    <property type="match status" value="1"/>
</dbReference>
<comment type="pathway">
    <text evidence="7">Amino-acid biosynthesis.</text>
</comment>
<dbReference type="AlphaFoldDB" id="A0A5J5I566"/>
<dbReference type="Proteomes" id="UP000326364">
    <property type="component" value="Unassembled WGS sequence"/>
</dbReference>
<dbReference type="PANTHER" id="PTHR42690:SF1">
    <property type="entry name" value="THREONINE SYNTHASE-LIKE 2"/>
    <property type="match status" value="1"/>
</dbReference>
<evidence type="ECO:0000256" key="10">
    <source>
        <dbReference type="PIRSR" id="PIRSR604450-51"/>
    </source>
</evidence>
<evidence type="ECO:0000313" key="13">
    <source>
        <dbReference type="EMBL" id="KAA9031378.1"/>
    </source>
</evidence>
<dbReference type="Proteomes" id="UP000325933">
    <property type="component" value="Unassembled WGS sequence"/>
</dbReference>
<comment type="similarity">
    <text evidence="2">Belongs to the threonine synthase family.</text>
</comment>
<evidence type="ECO:0000256" key="7">
    <source>
        <dbReference type="ARBA" id="ARBA00029440"/>
    </source>
</evidence>
<dbReference type="InterPro" id="IPR000634">
    <property type="entry name" value="Ser/Thr_deHydtase_PyrdxlP-BS"/>
</dbReference>
<evidence type="ECO:0000256" key="9">
    <source>
        <dbReference type="NCBIfam" id="TIGR00260"/>
    </source>
</evidence>
<dbReference type="InterPro" id="IPR029144">
    <property type="entry name" value="Thr_synth_N"/>
</dbReference>
<evidence type="ECO:0000256" key="8">
    <source>
        <dbReference type="ARBA" id="ARBA00049144"/>
    </source>
</evidence>
<dbReference type="PANTHER" id="PTHR42690">
    <property type="entry name" value="THREONINE SYNTHASE FAMILY MEMBER"/>
    <property type="match status" value="1"/>
</dbReference>
<keyword evidence="15" id="KW-1185">Reference proteome</keyword>
<dbReference type="InterPro" id="IPR036052">
    <property type="entry name" value="TrpB-like_PALP_sf"/>
</dbReference>
<evidence type="ECO:0000256" key="6">
    <source>
        <dbReference type="ARBA" id="ARBA00023239"/>
    </source>
</evidence>
<keyword evidence="5 10" id="KW-0663">Pyridoxal phosphate</keyword>
<dbReference type="GO" id="GO:0009088">
    <property type="term" value="P:threonine biosynthetic process"/>
    <property type="evidence" value="ECO:0007669"/>
    <property type="project" value="UniProtKB-UniRule"/>
</dbReference>
<evidence type="ECO:0000256" key="1">
    <source>
        <dbReference type="ARBA" id="ARBA00001933"/>
    </source>
</evidence>
<dbReference type="InterPro" id="IPR004450">
    <property type="entry name" value="Thr_synthase-like"/>
</dbReference>
<dbReference type="CDD" id="cd01560">
    <property type="entry name" value="Thr-synth_2"/>
    <property type="match status" value="1"/>
</dbReference>
<evidence type="ECO:0000259" key="11">
    <source>
        <dbReference type="Pfam" id="PF14821"/>
    </source>
</evidence>
<dbReference type="EMBL" id="VYQA01000004">
    <property type="protein sequence ID" value="KAA9031378.1"/>
    <property type="molecule type" value="Genomic_DNA"/>
</dbReference>
<dbReference type="UniPathway" id="UPA00050">
    <property type="reaction ID" value="UER00065"/>
</dbReference>
<keyword evidence="4" id="KW-0028">Amino-acid biosynthesis</keyword>
<evidence type="ECO:0000256" key="3">
    <source>
        <dbReference type="ARBA" id="ARBA00018679"/>
    </source>
</evidence>
<dbReference type="RefSeq" id="WP_150425131.1">
    <property type="nucleotide sequence ID" value="NZ_VYQA01000004.1"/>
</dbReference>
<comment type="caution">
    <text evidence="13">The sequence shown here is derived from an EMBL/GenBank/DDBJ whole genome shotgun (WGS) entry which is preliminary data.</text>
</comment>
<protein>
    <recommendedName>
        <fullName evidence="3 9">Threonine synthase</fullName>
        <ecNumber evidence="9">4.2.3.1</ecNumber>
    </recommendedName>
</protein>